<evidence type="ECO:0000256" key="6">
    <source>
        <dbReference type="ARBA" id="ARBA00023002"/>
    </source>
</evidence>
<feature type="binding site" description="axial binding residue" evidence="9">
    <location>
        <position position="471"/>
    </location>
    <ligand>
        <name>heme</name>
        <dbReference type="ChEBI" id="CHEBI:30413"/>
    </ligand>
    <ligandPart>
        <name>Fe</name>
        <dbReference type="ChEBI" id="CHEBI:18248"/>
    </ligandPart>
</feature>
<dbReference type="GO" id="GO:0020037">
    <property type="term" value="F:heme binding"/>
    <property type="evidence" value="ECO:0007669"/>
    <property type="project" value="InterPro"/>
</dbReference>
<dbReference type="PRINTS" id="PR00463">
    <property type="entry name" value="EP450I"/>
</dbReference>
<reference evidence="10 11" key="1">
    <citation type="submission" date="2019-02" db="EMBL/GenBank/DDBJ databases">
        <title>Genome sequencing of the rare red list fungi Antrodiella citrinella (Flaviporus citrinellus).</title>
        <authorList>
            <person name="Buettner E."/>
            <person name="Kellner H."/>
        </authorList>
    </citation>
    <scope>NUCLEOTIDE SEQUENCE [LARGE SCALE GENOMIC DNA]</scope>
    <source>
        <strain evidence="10 11">DSM 108506</strain>
    </source>
</reference>
<evidence type="ECO:0000256" key="8">
    <source>
        <dbReference type="ARBA" id="ARBA00023033"/>
    </source>
</evidence>
<comment type="caution">
    <text evidence="10">The sequence shown here is derived from an EMBL/GenBank/DDBJ whole genome shotgun (WGS) entry which is preliminary data.</text>
</comment>
<dbReference type="EMBL" id="SGPM01000642">
    <property type="protein sequence ID" value="THH17599.1"/>
    <property type="molecule type" value="Genomic_DNA"/>
</dbReference>
<evidence type="ECO:0000313" key="10">
    <source>
        <dbReference type="EMBL" id="THH17599.1"/>
    </source>
</evidence>
<evidence type="ECO:0000256" key="9">
    <source>
        <dbReference type="PIRSR" id="PIRSR602401-1"/>
    </source>
</evidence>
<sequence>MDPILILYSVLVALGIYLLYSRATKLSLNDIPGPEPESFWLGSLGRLTRGLVGVVDAAWQEKFGGVAHIKGPLGQDLLWVCDPRALQFIQNGAYNFPKPSERIALATLTTDNGLVTAEGDIHKRQRRTMMPAFGMPESKALFPIFSRCADSITTRWKDQLFDVAGQSTIFNINKWVSCATLDAIGEAAFDHKFGAIDDQEGEFIRSYQSLMIKTFGSQKDGRIIFQSLARFVPSKVLVYFYDHLPSFGFLRWNRAVAHKFAREMIANKDLALAKGTSSHDVMSILVRANNTEDEKKKLSELEMVSQMRTILLAGHETTSTALSWGLLELAKYPEYQTKLRKEIHDREAIIKGRGFNVNDLDNMPFTQACVKEILRLNPPVYHIHRVAGQDVAIPVARPIITKSGKEIREVPVPKGTRIILSIVAYNRDKAIWGEDAHKFNPDRWTNLPEKRDATIGVFGGLATFAGGTRSCIGWRFAVYEIQAFLIELVANFEFAPTEASKKIRKEPCAIMAPTIEGEMERGAQMPLKVTLVQREV</sequence>
<dbReference type="PRINTS" id="PR00385">
    <property type="entry name" value="P450"/>
</dbReference>
<dbReference type="AlphaFoldDB" id="A0A4S4LY50"/>
<dbReference type="InterPro" id="IPR002401">
    <property type="entry name" value="Cyt_P450_E_grp-I"/>
</dbReference>
<dbReference type="Pfam" id="PF00067">
    <property type="entry name" value="p450"/>
    <property type="match status" value="1"/>
</dbReference>
<dbReference type="PANTHER" id="PTHR24305">
    <property type="entry name" value="CYTOCHROME P450"/>
    <property type="match status" value="1"/>
</dbReference>
<dbReference type="PANTHER" id="PTHR24305:SF166">
    <property type="entry name" value="CYTOCHROME P450 12A4, MITOCHONDRIAL-RELATED"/>
    <property type="match status" value="1"/>
</dbReference>
<evidence type="ECO:0000256" key="5">
    <source>
        <dbReference type="ARBA" id="ARBA00022723"/>
    </source>
</evidence>
<dbReference type="SUPFAM" id="SSF48264">
    <property type="entry name" value="Cytochrome P450"/>
    <property type="match status" value="1"/>
</dbReference>
<keyword evidence="5 9" id="KW-0479">Metal-binding</keyword>
<evidence type="ECO:0000256" key="3">
    <source>
        <dbReference type="ARBA" id="ARBA00010617"/>
    </source>
</evidence>
<keyword evidence="8" id="KW-0503">Monooxygenase</keyword>
<keyword evidence="6" id="KW-0560">Oxidoreductase</keyword>
<comment type="cofactor">
    <cofactor evidence="1 9">
        <name>heme</name>
        <dbReference type="ChEBI" id="CHEBI:30413"/>
    </cofactor>
</comment>
<proteinExistence type="inferred from homology"/>
<dbReference type="GO" id="GO:0016705">
    <property type="term" value="F:oxidoreductase activity, acting on paired donors, with incorporation or reduction of molecular oxygen"/>
    <property type="evidence" value="ECO:0007669"/>
    <property type="project" value="InterPro"/>
</dbReference>
<evidence type="ECO:0008006" key="12">
    <source>
        <dbReference type="Google" id="ProtNLM"/>
    </source>
</evidence>
<evidence type="ECO:0000256" key="4">
    <source>
        <dbReference type="ARBA" id="ARBA00022617"/>
    </source>
</evidence>
<evidence type="ECO:0000256" key="1">
    <source>
        <dbReference type="ARBA" id="ARBA00001971"/>
    </source>
</evidence>
<dbReference type="InterPro" id="IPR001128">
    <property type="entry name" value="Cyt_P450"/>
</dbReference>
<evidence type="ECO:0000313" key="11">
    <source>
        <dbReference type="Proteomes" id="UP000308730"/>
    </source>
</evidence>
<dbReference type="GO" id="GO:0005506">
    <property type="term" value="F:iron ion binding"/>
    <property type="evidence" value="ECO:0007669"/>
    <property type="project" value="InterPro"/>
</dbReference>
<organism evidence="10 11">
    <name type="scientific">Antrodiella citrinella</name>
    <dbReference type="NCBI Taxonomy" id="2447956"/>
    <lineage>
        <taxon>Eukaryota</taxon>
        <taxon>Fungi</taxon>
        <taxon>Dikarya</taxon>
        <taxon>Basidiomycota</taxon>
        <taxon>Agaricomycotina</taxon>
        <taxon>Agaricomycetes</taxon>
        <taxon>Polyporales</taxon>
        <taxon>Steccherinaceae</taxon>
        <taxon>Antrodiella</taxon>
    </lineage>
</organism>
<dbReference type="Proteomes" id="UP000308730">
    <property type="component" value="Unassembled WGS sequence"/>
</dbReference>
<dbReference type="Gene3D" id="1.10.630.10">
    <property type="entry name" value="Cytochrome P450"/>
    <property type="match status" value="1"/>
</dbReference>
<evidence type="ECO:0000256" key="7">
    <source>
        <dbReference type="ARBA" id="ARBA00023004"/>
    </source>
</evidence>
<comment type="similarity">
    <text evidence="3">Belongs to the cytochrome P450 family.</text>
</comment>
<keyword evidence="11" id="KW-1185">Reference proteome</keyword>
<name>A0A4S4LY50_9APHY</name>
<dbReference type="InterPro" id="IPR036396">
    <property type="entry name" value="Cyt_P450_sf"/>
</dbReference>
<protein>
    <recommendedName>
        <fullName evidence="12">Cytochrome P450</fullName>
    </recommendedName>
</protein>
<dbReference type="CDD" id="cd11069">
    <property type="entry name" value="CYP_FUM15-like"/>
    <property type="match status" value="1"/>
</dbReference>
<evidence type="ECO:0000256" key="2">
    <source>
        <dbReference type="ARBA" id="ARBA00005179"/>
    </source>
</evidence>
<keyword evidence="7 9" id="KW-0408">Iron</keyword>
<comment type="pathway">
    <text evidence="2">Secondary metabolite biosynthesis.</text>
</comment>
<dbReference type="OrthoDB" id="1470350at2759"/>
<accession>A0A4S4LY50</accession>
<keyword evidence="4 9" id="KW-0349">Heme</keyword>
<gene>
    <name evidence="10" type="ORF">EUX98_g9099</name>
</gene>
<dbReference type="InterPro" id="IPR050121">
    <property type="entry name" value="Cytochrome_P450_monoxygenase"/>
</dbReference>
<dbReference type="GO" id="GO:0004497">
    <property type="term" value="F:monooxygenase activity"/>
    <property type="evidence" value="ECO:0007669"/>
    <property type="project" value="UniProtKB-KW"/>
</dbReference>